<dbReference type="AlphaFoldDB" id="A0AAN3AA51"/>
<dbReference type="EMBL" id="AAXF02000043">
    <property type="protein sequence ID" value="EDO12852.1"/>
    <property type="molecule type" value="Genomic_DNA"/>
</dbReference>
<protein>
    <submittedName>
        <fullName evidence="1">Uncharacterized protein</fullName>
    </submittedName>
</protein>
<reference evidence="2" key="2">
    <citation type="submission" date="2007-04" db="EMBL/GenBank/DDBJ databases">
        <title>Draft genome sequence of Bacteroides ovatus (ATCC 8483).</title>
        <authorList>
            <person name="Sudarsanam P."/>
            <person name="Ley R."/>
            <person name="Guruge J."/>
            <person name="Turnbaugh P.J."/>
            <person name="Mahowald M."/>
            <person name="Liep D."/>
            <person name="Gordon J."/>
        </authorList>
    </citation>
    <scope>NUCLEOTIDE SEQUENCE [LARGE SCALE GENOMIC DNA]</scope>
    <source>
        <strain evidence="2">ATCC 8483 / DSM 1896 / JCM 5824 / BCRC 10623 / CCUG 4943 / NCTC 11153</strain>
    </source>
</reference>
<name>A0AAN3AA51_BACO1</name>
<reference evidence="1 2" key="1">
    <citation type="submission" date="2007-03" db="EMBL/GenBank/DDBJ databases">
        <authorList>
            <person name="Fulton L."/>
            <person name="Clifton S."/>
            <person name="Fulton B."/>
            <person name="Xu J."/>
            <person name="Minx P."/>
            <person name="Pepin K.H."/>
            <person name="Johnson M."/>
            <person name="Thiruvilangam P."/>
            <person name="Bhonagiri V."/>
            <person name="Nash W.E."/>
            <person name="Mardis E.R."/>
            <person name="Wilson R.K."/>
        </authorList>
    </citation>
    <scope>NUCLEOTIDE SEQUENCE [LARGE SCALE GENOMIC DNA]</scope>
    <source>
        <strain evidence="2">ATCC 8483 / DSM 1896 / JCM 5824 / BCRC 10623 / CCUG 4943 / NCTC 11153</strain>
    </source>
</reference>
<gene>
    <name evidence="1" type="ORF">BACOVA_01356</name>
</gene>
<proteinExistence type="predicted"/>
<evidence type="ECO:0000313" key="2">
    <source>
        <dbReference type="Proteomes" id="UP000005475"/>
    </source>
</evidence>
<comment type="caution">
    <text evidence="1">The sequence shown here is derived from an EMBL/GenBank/DDBJ whole genome shotgun (WGS) entry which is preliminary data.</text>
</comment>
<dbReference type="Proteomes" id="UP000005475">
    <property type="component" value="Unassembled WGS sequence"/>
</dbReference>
<organism evidence="1 2">
    <name type="scientific">Bacteroides ovatus (strain ATCC 8483 / DSM 1896 / JCM 5824 / BCRC 10623 / CCUG 4943 / NCTC 11153)</name>
    <dbReference type="NCBI Taxonomy" id="411476"/>
    <lineage>
        <taxon>Bacteria</taxon>
        <taxon>Pseudomonadati</taxon>
        <taxon>Bacteroidota</taxon>
        <taxon>Bacteroidia</taxon>
        <taxon>Bacteroidales</taxon>
        <taxon>Bacteroidaceae</taxon>
        <taxon>Bacteroides</taxon>
    </lineage>
</organism>
<evidence type="ECO:0000313" key="1">
    <source>
        <dbReference type="EMBL" id="EDO12852.1"/>
    </source>
</evidence>
<sequence>MLQIYILIWYLCIFEDKRLSKCQEWRWVLTSFLPILVTKKYPAVNLPDIE</sequence>
<accession>A0AAN3AA51</accession>